<dbReference type="EMBL" id="QFFZ01000059">
    <property type="protein sequence ID" value="TEB09108.1"/>
    <property type="molecule type" value="Genomic_DNA"/>
</dbReference>
<reference evidence="2 3" key="1">
    <citation type="journal article" date="2018" name="Environ. Microbiol.">
        <title>Novel energy conservation strategies and behaviour of Pelotomaculum schinkii driving syntrophic propionate catabolism.</title>
        <authorList>
            <person name="Hidalgo-Ahumada C.A.P."/>
            <person name="Nobu M.K."/>
            <person name="Narihiro T."/>
            <person name="Tamaki H."/>
            <person name="Liu W.T."/>
            <person name="Kamagata Y."/>
            <person name="Stams A.J.M."/>
            <person name="Imachi H."/>
            <person name="Sousa D.Z."/>
        </authorList>
    </citation>
    <scope>NUCLEOTIDE SEQUENCE [LARGE SCALE GENOMIC DNA]</scope>
    <source>
        <strain evidence="2 3">MGP</strain>
    </source>
</reference>
<dbReference type="Pfam" id="PF02515">
    <property type="entry name" value="CoA_transf_3"/>
    <property type="match status" value="1"/>
</dbReference>
<dbReference type="Gene3D" id="3.30.1540.10">
    <property type="entry name" value="formyl-coa transferase, domain 3"/>
    <property type="match status" value="1"/>
</dbReference>
<proteinExistence type="predicted"/>
<dbReference type="InterPro" id="IPR050483">
    <property type="entry name" value="CoA-transferase_III_domain"/>
</dbReference>
<dbReference type="Proteomes" id="UP000297597">
    <property type="component" value="Unassembled WGS sequence"/>
</dbReference>
<dbReference type="SUPFAM" id="SSF89796">
    <property type="entry name" value="CoA-transferase family III (CaiB/BaiF)"/>
    <property type="match status" value="1"/>
</dbReference>
<name>A0A4Y7RJC0_9FIRM</name>
<dbReference type="OrthoDB" id="9797653at2"/>
<dbReference type="Gene3D" id="3.40.50.10540">
    <property type="entry name" value="Crotonobetainyl-coa:carnitine coa-transferase, domain 1"/>
    <property type="match status" value="1"/>
</dbReference>
<comment type="caution">
    <text evidence="2">The sequence shown here is derived from an EMBL/GenBank/DDBJ whole genome shotgun (WGS) entry which is preliminary data.</text>
</comment>
<dbReference type="RefSeq" id="WP_134215494.1">
    <property type="nucleotide sequence ID" value="NZ_QFFZ01000059.1"/>
</dbReference>
<dbReference type="EC" id="2.8.3.17" evidence="2"/>
<keyword evidence="1 2" id="KW-0808">Transferase</keyword>
<dbReference type="InterPro" id="IPR003673">
    <property type="entry name" value="CoA-Trfase_fam_III"/>
</dbReference>
<evidence type="ECO:0000313" key="3">
    <source>
        <dbReference type="Proteomes" id="UP000297597"/>
    </source>
</evidence>
<dbReference type="PANTHER" id="PTHR48207:SF3">
    <property type="entry name" value="SUCCINATE--HYDROXYMETHYLGLUTARATE COA-TRANSFERASE"/>
    <property type="match status" value="1"/>
</dbReference>
<dbReference type="AlphaFoldDB" id="A0A4Y7RJC0"/>
<dbReference type="InterPro" id="IPR023606">
    <property type="entry name" value="CoA-Trfase_III_dom_1_sf"/>
</dbReference>
<organism evidence="2 3">
    <name type="scientific">Pelotomaculum propionicicum</name>
    <dbReference type="NCBI Taxonomy" id="258475"/>
    <lineage>
        <taxon>Bacteria</taxon>
        <taxon>Bacillati</taxon>
        <taxon>Bacillota</taxon>
        <taxon>Clostridia</taxon>
        <taxon>Eubacteriales</taxon>
        <taxon>Desulfotomaculaceae</taxon>
        <taxon>Pelotomaculum</taxon>
    </lineage>
</organism>
<protein>
    <submittedName>
        <fullName evidence="2">Cinnamoyl-CoA:phenyllactate CoA-transferase</fullName>
        <ecNumber evidence="2">2.8.3.17</ecNumber>
    </submittedName>
</protein>
<sequence length="405" mass="44653">MMNQPLKGVKVIDLTTFAAGPATTKILADWGADVIKIEPPEGDITRIVSGNDGSGIPYSEEIMPTYELINGNKRSLALDLKSPEGKEVLDKLLTQANCFVTNFRTKALKKLGLDYETVSQKYPHIVWARVSGYGELGPLADDPGFDIVAFWARSGLMIDITEKDTSPVVAPFAFGDLNVASTFAGGICAALYNQAKTGKGDKVMISLYAQAVWGVSYAVASTQFGQKFPKSRKAPGNPLINSYKSKDGDWVYISVLQYERYWGAICKIIGREDLINDSRYCKAAEGFKNTSEVVAVLDEGFARMNMSDITAKLMEADIAFDKIRHFSEIIHDPQALANSYVFEYAHRNKQTNFMSANPLKFGTTEAPVHRNAPLIGEHSREVLKEAGYPEDKIAQLIENKIVAQR</sequence>
<gene>
    <name evidence="2" type="primary">fldA_1</name>
    <name evidence="2" type="ORF">Pmgp_03390</name>
</gene>
<accession>A0A4Y7RJC0</accession>
<dbReference type="InterPro" id="IPR044855">
    <property type="entry name" value="CoA-Trfase_III_dom3_sf"/>
</dbReference>
<dbReference type="PANTHER" id="PTHR48207">
    <property type="entry name" value="SUCCINATE--HYDROXYMETHYLGLUTARATE COA-TRANSFERASE"/>
    <property type="match status" value="1"/>
</dbReference>
<evidence type="ECO:0000256" key="1">
    <source>
        <dbReference type="ARBA" id="ARBA00022679"/>
    </source>
</evidence>
<keyword evidence="3" id="KW-1185">Reference proteome</keyword>
<evidence type="ECO:0000313" key="2">
    <source>
        <dbReference type="EMBL" id="TEB09108.1"/>
    </source>
</evidence>
<dbReference type="GO" id="GO:0043785">
    <property type="term" value="F:cinnamoyl-CoA:phenyllactate CoA-transferase activity"/>
    <property type="evidence" value="ECO:0007669"/>
    <property type="project" value="UniProtKB-EC"/>
</dbReference>